<proteinExistence type="predicted"/>
<evidence type="ECO:0000313" key="2">
    <source>
        <dbReference type="Proteomes" id="UP000790377"/>
    </source>
</evidence>
<organism evidence="1 2">
    <name type="scientific">Hygrophoropsis aurantiaca</name>
    <dbReference type="NCBI Taxonomy" id="72124"/>
    <lineage>
        <taxon>Eukaryota</taxon>
        <taxon>Fungi</taxon>
        <taxon>Dikarya</taxon>
        <taxon>Basidiomycota</taxon>
        <taxon>Agaricomycotina</taxon>
        <taxon>Agaricomycetes</taxon>
        <taxon>Agaricomycetidae</taxon>
        <taxon>Boletales</taxon>
        <taxon>Coniophorineae</taxon>
        <taxon>Hygrophoropsidaceae</taxon>
        <taxon>Hygrophoropsis</taxon>
    </lineage>
</organism>
<name>A0ACB7ZWC5_9AGAM</name>
<protein>
    <submittedName>
        <fullName evidence="1">Uncharacterized protein</fullName>
    </submittedName>
</protein>
<accession>A0ACB7ZWC5</accession>
<dbReference type="EMBL" id="MU268172">
    <property type="protein sequence ID" value="KAH7905530.1"/>
    <property type="molecule type" value="Genomic_DNA"/>
</dbReference>
<comment type="caution">
    <text evidence="1">The sequence shown here is derived from an EMBL/GenBank/DDBJ whole genome shotgun (WGS) entry which is preliminary data.</text>
</comment>
<keyword evidence="2" id="KW-1185">Reference proteome</keyword>
<gene>
    <name evidence="1" type="ORF">BJ138DRAFT_1118382</name>
</gene>
<reference evidence="1" key="1">
    <citation type="journal article" date="2021" name="New Phytol.">
        <title>Evolutionary innovations through gain and loss of genes in the ectomycorrhizal Boletales.</title>
        <authorList>
            <person name="Wu G."/>
            <person name="Miyauchi S."/>
            <person name="Morin E."/>
            <person name="Kuo A."/>
            <person name="Drula E."/>
            <person name="Varga T."/>
            <person name="Kohler A."/>
            <person name="Feng B."/>
            <person name="Cao Y."/>
            <person name="Lipzen A."/>
            <person name="Daum C."/>
            <person name="Hundley H."/>
            <person name="Pangilinan J."/>
            <person name="Johnson J."/>
            <person name="Barry K."/>
            <person name="LaButti K."/>
            <person name="Ng V."/>
            <person name="Ahrendt S."/>
            <person name="Min B."/>
            <person name="Choi I.G."/>
            <person name="Park H."/>
            <person name="Plett J.M."/>
            <person name="Magnuson J."/>
            <person name="Spatafora J.W."/>
            <person name="Nagy L.G."/>
            <person name="Henrissat B."/>
            <person name="Grigoriev I.V."/>
            <person name="Yang Z.L."/>
            <person name="Xu J."/>
            <person name="Martin F.M."/>
        </authorList>
    </citation>
    <scope>NUCLEOTIDE SEQUENCE</scope>
    <source>
        <strain evidence="1">ATCC 28755</strain>
    </source>
</reference>
<dbReference type="Proteomes" id="UP000790377">
    <property type="component" value="Unassembled WGS sequence"/>
</dbReference>
<sequence>MSLPRSDYDPRRVCLNPFPDVNFGKHRRTIGIYLAGALFALANWTFLDAAILSAHAHSPYDEPQIPPPVHVAFVDWIPGFCSLFGMLIINLIDKDRIRGDEGFGDSNAVWRARLFLFIGFALMAGGLAGSISLLVLKYVIKDYPEEFTYYGYANVSQNVALMLSAVVLWIAQSAQSEFDYNLTL</sequence>
<evidence type="ECO:0000313" key="1">
    <source>
        <dbReference type="EMBL" id="KAH7905530.1"/>
    </source>
</evidence>